<dbReference type="GO" id="GO:0046872">
    <property type="term" value="F:metal ion binding"/>
    <property type="evidence" value="ECO:0007669"/>
    <property type="project" value="UniProtKB-KW"/>
</dbReference>
<feature type="binding site" evidence="3">
    <location>
        <position position="63"/>
    </location>
    <ligand>
        <name>Mg(2+)</name>
        <dbReference type="ChEBI" id="CHEBI:18420"/>
        <label>1</label>
    </ligand>
</feature>
<dbReference type="Pfam" id="PF03747">
    <property type="entry name" value="ADP_ribosyl_GH"/>
    <property type="match status" value="1"/>
</dbReference>
<dbReference type="EMBL" id="QIBX01000009">
    <property type="protein sequence ID" value="RNL39965.1"/>
    <property type="molecule type" value="Genomic_DNA"/>
</dbReference>
<dbReference type="InterPro" id="IPR005502">
    <property type="entry name" value="Ribosyl_crysJ1"/>
</dbReference>
<reference evidence="5" key="1">
    <citation type="submission" date="2018-05" db="EMBL/GenBank/DDBJ databases">
        <title>Genome Sequencing of selected type strains of the family Eggerthellaceae.</title>
        <authorList>
            <person name="Danylec N."/>
            <person name="Stoll D.A."/>
            <person name="Doetsch A."/>
            <person name="Huch M."/>
        </authorList>
    </citation>
    <scope>NUCLEOTIDE SEQUENCE [LARGE SCALE GENOMIC DNA]</scope>
    <source>
        <strain evidence="5">DSM 24851</strain>
    </source>
</reference>
<comment type="similarity">
    <text evidence="1">Belongs to the ADP-ribosylglycohydrolase family.</text>
</comment>
<keyword evidence="2 4" id="KW-0378">Hydrolase</keyword>
<dbReference type="InterPro" id="IPR036705">
    <property type="entry name" value="Ribosyl_crysJ1_sf"/>
</dbReference>
<feature type="binding site" evidence="3">
    <location>
        <position position="62"/>
    </location>
    <ligand>
        <name>Mg(2+)</name>
        <dbReference type="ChEBI" id="CHEBI:18420"/>
        <label>1</label>
    </ligand>
</feature>
<comment type="cofactor">
    <cofactor evidence="3">
        <name>Mg(2+)</name>
        <dbReference type="ChEBI" id="CHEBI:18420"/>
    </cofactor>
    <text evidence="3">Binds 2 magnesium ions per subunit.</text>
</comment>
<dbReference type="InterPro" id="IPR050792">
    <property type="entry name" value="ADP-ribosylglycohydrolase"/>
</dbReference>
<dbReference type="RefSeq" id="WP_123208919.1">
    <property type="nucleotide sequence ID" value="NZ_JBHTHO010000009.1"/>
</dbReference>
<dbReference type="PANTHER" id="PTHR16222">
    <property type="entry name" value="ADP-RIBOSYLGLYCOHYDROLASE"/>
    <property type="match status" value="1"/>
</dbReference>
<feature type="binding site" evidence="3">
    <location>
        <position position="250"/>
    </location>
    <ligand>
        <name>Mg(2+)</name>
        <dbReference type="ChEBI" id="CHEBI:18420"/>
        <label>1</label>
    </ligand>
</feature>
<dbReference type="OrthoDB" id="9798107at2"/>
<keyword evidence="3" id="KW-0479">Metal-binding</keyword>
<protein>
    <submittedName>
        <fullName evidence="4">ADP-ribosylglycohydrolase</fullName>
    </submittedName>
</protein>
<evidence type="ECO:0000256" key="3">
    <source>
        <dbReference type="PIRSR" id="PIRSR605502-1"/>
    </source>
</evidence>
<organism evidence="4 5">
    <name type="scientific">Slackia equolifaciens</name>
    <dbReference type="NCBI Taxonomy" id="498718"/>
    <lineage>
        <taxon>Bacteria</taxon>
        <taxon>Bacillati</taxon>
        <taxon>Actinomycetota</taxon>
        <taxon>Coriobacteriia</taxon>
        <taxon>Eggerthellales</taxon>
        <taxon>Eggerthellaceae</taxon>
        <taxon>Slackia</taxon>
    </lineage>
</organism>
<keyword evidence="5" id="KW-1185">Reference proteome</keyword>
<dbReference type="AlphaFoldDB" id="A0A3N0AYK7"/>
<feature type="binding site" evidence="3">
    <location>
        <position position="64"/>
    </location>
    <ligand>
        <name>Mg(2+)</name>
        <dbReference type="ChEBI" id="CHEBI:18420"/>
        <label>1</label>
    </ligand>
</feature>
<evidence type="ECO:0000313" key="5">
    <source>
        <dbReference type="Proteomes" id="UP000269591"/>
    </source>
</evidence>
<dbReference type="SUPFAM" id="SSF101478">
    <property type="entry name" value="ADP-ribosylglycohydrolase"/>
    <property type="match status" value="1"/>
</dbReference>
<evidence type="ECO:0000256" key="2">
    <source>
        <dbReference type="ARBA" id="ARBA00022801"/>
    </source>
</evidence>
<accession>A0A3N0AYK7</accession>
<name>A0A3N0AYK7_9ACTN</name>
<dbReference type="Gene3D" id="1.10.4080.10">
    <property type="entry name" value="ADP-ribosylation/Crystallin J1"/>
    <property type="match status" value="1"/>
</dbReference>
<proteinExistence type="inferred from homology"/>
<feature type="binding site" evidence="3">
    <location>
        <position position="247"/>
    </location>
    <ligand>
        <name>Mg(2+)</name>
        <dbReference type="ChEBI" id="CHEBI:18420"/>
        <label>1</label>
    </ligand>
</feature>
<sequence length="288" mass="30330">MAIQDAASQTRGTRATQLKSIVYGAAVGDALGVPFEFQARDTFTCTQMASGGAHGMPAGTFSDDTSLLIATCDSIRACNGTIDLKDMAARFRAWLHQGAYTADGTVFDVGNATATALNEGKGQSGERSNGNGSLMRIAPLALTNATDATIAEVSAITHAHPISTTACVVFVRIMQDVLRGIDLPTAIRSHIPGDQRFSFLEDVEAKTRDEIQSSGFVLHTLEAALWCALHTKSYAECVLEAVNLGSDTDTTASVAGALAGAMYGYDAIPQQWVETLRGKSVIDACLFA</sequence>
<dbReference type="GO" id="GO:0016787">
    <property type="term" value="F:hydrolase activity"/>
    <property type="evidence" value="ECO:0007669"/>
    <property type="project" value="UniProtKB-KW"/>
</dbReference>
<evidence type="ECO:0000313" key="4">
    <source>
        <dbReference type="EMBL" id="RNL39965.1"/>
    </source>
</evidence>
<dbReference type="Proteomes" id="UP000269591">
    <property type="component" value="Unassembled WGS sequence"/>
</dbReference>
<keyword evidence="3" id="KW-0460">Magnesium</keyword>
<dbReference type="PANTHER" id="PTHR16222:SF24">
    <property type="entry name" value="ADP-RIBOSYLHYDROLASE ARH3"/>
    <property type="match status" value="1"/>
</dbReference>
<gene>
    <name evidence="4" type="ORF">DMP06_06340</name>
</gene>
<evidence type="ECO:0000256" key="1">
    <source>
        <dbReference type="ARBA" id="ARBA00010702"/>
    </source>
</evidence>
<comment type="caution">
    <text evidence="4">The sequence shown here is derived from an EMBL/GenBank/DDBJ whole genome shotgun (WGS) entry which is preliminary data.</text>
</comment>
<feature type="binding site" evidence="3">
    <location>
        <position position="249"/>
    </location>
    <ligand>
        <name>Mg(2+)</name>
        <dbReference type="ChEBI" id="CHEBI:18420"/>
        <label>1</label>
    </ligand>
</feature>